<reference evidence="3" key="1">
    <citation type="journal article" date="2019" name="Int. J. Syst. Evol. Microbiol.">
        <title>The Global Catalogue of Microorganisms (GCM) 10K type strain sequencing project: providing services to taxonomists for standard genome sequencing and annotation.</title>
        <authorList>
            <consortium name="The Broad Institute Genomics Platform"/>
            <consortium name="The Broad Institute Genome Sequencing Center for Infectious Disease"/>
            <person name="Wu L."/>
            <person name="Ma J."/>
        </authorList>
    </citation>
    <scope>NUCLEOTIDE SEQUENCE [LARGE SCALE GENOMIC DNA]</scope>
    <source>
        <strain evidence="3">CGMCC 1.8859</strain>
    </source>
</reference>
<evidence type="ECO:0000256" key="1">
    <source>
        <dbReference type="SAM" id="MobiDB-lite"/>
    </source>
</evidence>
<evidence type="ECO:0000313" key="3">
    <source>
        <dbReference type="Proteomes" id="UP000637267"/>
    </source>
</evidence>
<dbReference type="EMBL" id="BMLX01000001">
    <property type="protein sequence ID" value="GGP19494.1"/>
    <property type="molecule type" value="Genomic_DNA"/>
</dbReference>
<evidence type="ECO:0000313" key="2">
    <source>
        <dbReference type="EMBL" id="GGP19494.1"/>
    </source>
</evidence>
<dbReference type="Proteomes" id="UP000637267">
    <property type="component" value="Unassembled WGS sequence"/>
</dbReference>
<name>A0ABQ2P7D2_9NEIS</name>
<proteinExistence type="predicted"/>
<comment type="caution">
    <text evidence="2">The sequence shown here is derived from an EMBL/GenBank/DDBJ whole genome shotgun (WGS) entry which is preliminary data.</text>
</comment>
<accession>A0ABQ2P7D2</accession>
<organism evidence="2 3">
    <name type="scientific">Silvimonas iriomotensis</name>
    <dbReference type="NCBI Taxonomy" id="449662"/>
    <lineage>
        <taxon>Bacteria</taxon>
        <taxon>Pseudomonadati</taxon>
        <taxon>Pseudomonadota</taxon>
        <taxon>Betaproteobacteria</taxon>
        <taxon>Neisseriales</taxon>
        <taxon>Chitinibacteraceae</taxon>
        <taxon>Silvimonas</taxon>
    </lineage>
</organism>
<feature type="region of interest" description="Disordered" evidence="1">
    <location>
        <begin position="1"/>
        <end position="20"/>
    </location>
</feature>
<sequence length="67" mass="7502">MGEQGRQHETQRNDDRGHPPWAIDLQTLSLPVERILVKLTGAVLCPVDHHKSGSVKMLYFLVIGAIQ</sequence>
<feature type="compositionally biased region" description="Basic and acidic residues" evidence="1">
    <location>
        <begin position="1"/>
        <end position="18"/>
    </location>
</feature>
<gene>
    <name evidence="2" type="ORF">GCM10010970_10890</name>
</gene>
<keyword evidence="3" id="KW-1185">Reference proteome</keyword>
<protein>
    <submittedName>
        <fullName evidence="2">Uncharacterized protein</fullName>
    </submittedName>
</protein>